<dbReference type="Pfam" id="PF08238">
    <property type="entry name" value="Sel1"/>
    <property type="match status" value="5"/>
</dbReference>
<dbReference type="Proteomes" id="UP001470230">
    <property type="component" value="Unassembled WGS sequence"/>
</dbReference>
<evidence type="ECO:0000313" key="3">
    <source>
        <dbReference type="Proteomes" id="UP001470230"/>
    </source>
</evidence>
<keyword evidence="3" id="KW-1185">Reference proteome</keyword>
<dbReference type="InterPro" id="IPR006597">
    <property type="entry name" value="Sel1-like"/>
</dbReference>
<dbReference type="InterPro" id="IPR050767">
    <property type="entry name" value="Sel1_AlgK"/>
</dbReference>
<proteinExistence type="inferred from homology"/>
<dbReference type="PANTHER" id="PTHR11102:SF160">
    <property type="entry name" value="ERAD-ASSOCIATED E3 UBIQUITIN-PROTEIN LIGASE COMPONENT HRD3"/>
    <property type="match status" value="1"/>
</dbReference>
<evidence type="ECO:0000313" key="2">
    <source>
        <dbReference type="EMBL" id="KAK8892647.1"/>
    </source>
</evidence>
<name>A0ABR2KP05_9EUKA</name>
<sequence>MTEIDSIAKKFNQYYKGLDGVEKDYKEAYKYAKKAVEQDSIQGTQLLAICYEKGVGVEVDMNKAISLYSSLVDKDVEESMVSLGLIYNNSSYDDHNYQKAVDLFTRASELGNVNAMVHLANMYYISTKDRQFQFDFEKAAKYYKLAADKGDLYAAEKYADMLVNGIGVTQNKEEALRYYNIASPSEKVMIKIELLKNEEPENELIQKVNEKLVKHNKLKRLKSHEDEIDWEWGDVFYFK</sequence>
<evidence type="ECO:0000256" key="1">
    <source>
        <dbReference type="ARBA" id="ARBA00038101"/>
    </source>
</evidence>
<dbReference type="InterPro" id="IPR011990">
    <property type="entry name" value="TPR-like_helical_dom_sf"/>
</dbReference>
<gene>
    <name evidence="2" type="ORF">M9Y10_029886</name>
</gene>
<dbReference type="PANTHER" id="PTHR11102">
    <property type="entry name" value="SEL-1-LIKE PROTEIN"/>
    <property type="match status" value="1"/>
</dbReference>
<evidence type="ECO:0008006" key="4">
    <source>
        <dbReference type="Google" id="ProtNLM"/>
    </source>
</evidence>
<protein>
    <recommendedName>
        <fullName evidence="4">Beta-lactamase</fullName>
    </recommendedName>
</protein>
<dbReference type="SMART" id="SM00671">
    <property type="entry name" value="SEL1"/>
    <property type="match status" value="5"/>
</dbReference>
<reference evidence="2 3" key="1">
    <citation type="submission" date="2024-04" db="EMBL/GenBank/DDBJ databases">
        <title>Tritrichomonas musculus Genome.</title>
        <authorList>
            <person name="Alves-Ferreira E."/>
            <person name="Grigg M."/>
            <person name="Lorenzi H."/>
            <person name="Galac M."/>
        </authorList>
    </citation>
    <scope>NUCLEOTIDE SEQUENCE [LARGE SCALE GENOMIC DNA]</scope>
    <source>
        <strain evidence="2 3">EAF2021</strain>
    </source>
</reference>
<dbReference type="EMBL" id="JAPFFF010000004">
    <property type="protein sequence ID" value="KAK8892647.1"/>
    <property type="molecule type" value="Genomic_DNA"/>
</dbReference>
<organism evidence="2 3">
    <name type="scientific">Tritrichomonas musculus</name>
    <dbReference type="NCBI Taxonomy" id="1915356"/>
    <lineage>
        <taxon>Eukaryota</taxon>
        <taxon>Metamonada</taxon>
        <taxon>Parabasalia</taxon>
        <taxon>Tritrichomonadida</taxon>
        <taxon>Tritrichomonadidae</taxon>
        <taxon>Tritrichomonas</taxon>
    </lineage>
</organism>
<dbReference type="Gene3D" id="1.25.40.10">
    <property type="entry name" value="Tetratricopeptide repeat domain"/>
    <property type="match status" value="1"/>
</dbReference>
<dbReference type="SUPFAM" id="SSF81901">
    <property type="entry name" value="HCP-like"/>
    <property type="match status" value="1"/>
</dbReference>
<accession>A0ABR2KP05</accession>
<comment type="similarity">
    <text evidence="1">Belongs to the sel-1 family.</text>
</comment>
<comment type="caution">
    <text evidence="2">The sequence shown here is derived from an EMBL/GenBank/DDBJ whole genome shotgun (WGS) entry which is preliminary data.</text>
</comment>